<accession>A0A259U033</accession>
<evidence type="ECO:0000256" key="2">
    <source>
        <dbReference type="SAM" id="SignalP"/>
    </source>
</evidence>
<evidence type="ECO:0000313" key="5">
    <source>
        <dbReference type="Proteomes" id="UP000216446"/>
    </source>
</evidence>
<comment type="caution">
    <text evidence="4">The sequence shown here is derived from an EMBL/GenBank/DDBJ whole genome shotgun (WGS) entry which is preliminary data.</text>
</comment>
<dbReference type="InterPro" id="IPR050245">
    <property type="entry name" value="PrsA_foldase"/>
</dbReference>
<dbReference type="Pfam" id="PF13616">
    <property type="entry name" value="Rotamase_3"/>
    <property type="match status" value="1"/>
</dbReference>
<keyword evidence="5" id="KW-1185">Reference proteome</keyword>
<dbReference type="InterPro" id="IPR000297">
    <property type="entry name" value="PPIase_PpiC"/>
</dbReference>
<feature type="chain" id="PRO_5012853587" description="PpiC domain-containing protein" evidence="2">
    <location>
        <begin position="20"/>
        <end position="694"/>
    </location>
</feature>
<dbReference type="SUPFAM" id="SSF54534">
    <property type="entry name" value="FKBP-like"/>
    <property type="match status" value="2"/>
</dbReference>
<feature type="signal peptide" evidence="2">
    <location>
        <begin position="1"/>
        <end position="19"/>
    </location>
</feature>
<dbReference type="PROSITE" id="PS01096">
    <property type="entry name" value="PPIC_PPIASE_1"/>
    <property type="match status" value="1"/>
</dbReference>
<dbReference type="RefSeq" id="WP_094548524.1">
    <property type="nucleotide sequence ID" value="NZ_MQWB01000001.1"/>
</dbReference>
<evidence type="ECO:0000259" key="3">
    <source>
        <dbReference type="PROSITE" id="PS50198"/>
    </source>
</evidence>
<dbReference type="Pfam" id="PF00639">
    <property type="entry name" value="Rotamase"/>
    <property type="match status" value="1"/>
</dbReference>
<evidence type="ECO:0000256" key="1">
    <source>
        <dbReference type="PROSITE-ProRule" id="PRU00278"/>
    </source>
</evidence>
<dbReference type="Proteomes" id="UP000216446">
    <property type="component" value="Unassembled WGS sequence"/>
</dbReference>
<reference evidence="4 5" key="1">
    <citation type="submission" date="2016-11" db="EMBL/GenBank/DDBJ databases">
        <title>Study of marine rhodopsin-containing bacteria.</title>
        <authorList>
            <person name="Yoshizawa S."/>
            <person name="Kumagai Y."/>
            <person name="Kogure K."/>
        </authorList>
    </citation>
    <scope>NUCLEOTIDE SEQUENCE [LARGE SCALE GENOMIC DNA]</scope>
    <source>
        <strain evidence="4 5">SG-29</strain>
    </source>
</reference>
<feature type="domain" description="PpiC" evidence="3">
    <location>
        <begin position="144"/>
        <end position="253"/>
    </location>
</feature>
<sequence>MLSLRSAALPLAAFLVSVAAVGCGGARPSAPEPAPLAPDGTPVVAQWTGTTLSLAEYEGEYARAEGGLERSEISADSLRERRLDFLERYTDFRLKVRSAREAGYDRDSSYLAEVDEYRNDLAGPYFTDAEIMDGIVRDLYEKGKEQIEVSHILMLVSEETAPADTLAQLTKLRAVRDSIMSGQITFAEAARRNSEDPSAQRPAGQVGADGNLNWLSAGRVVLPFEDAMYNTPVGEISEPVRSQFGYHLVYVTDRRPTPTPVSARHILISWTGPTPQDSAAVYARIDSVQARLAAGDSFEALAAEVSQDPGSAARGGDLGSFGPGRMVPPFEQAAFALQNVGDVSAPVETRFGVHLIQLTGREEPASYEEQYAELKRTAQSLPRTSLRRQQVGREERAARGAVFMPEVVRSAVQGIPTDSVLAYAQGGFGDASGEVFATMEGTEYTLGDLATPMRRARIAPSDNLTPALVQFADDYLTEQAVEAAIGSLQDRDPEFARLFRGYTEGVLLFRIAEDSVWTRASADTLGLMRTYEANRGAYRWPERRRILAFRTPGDSLLRAVRADLEAGMTPEAVFARHEGTRFALRLDTLRLADSTNTALDATLDLAPGEFTDVLPERSRLAVYVLDGIEEPREKTFKEARAEVISDYQAILETEWAARLRERYDARTFPERIPAVPPEASGVMEVRETLPATTE</sequence>
<dbReference type="AlphaFoldDB" id="A0A259U033"/>
<dbReference type="EMBL" id="MQWB01000001">
    <property type="protein sequence ID" value="OZC03310.1"/>
    <property type="molecule type" value="Genomic_DNA"/>
</dbReference>
<dbReference type="OrthoDB" id="14196at2"/>
<dbReference type="PROSITE" id="PS50198">
    <property type="entry name" value="PPIC_PPIASE_2"/>
    <property type="match status" value="2"/>
</dbReference>
<gene>
    <name evidence="4" type="ORF">BSZ36_10150</name>
</gene>
<keyword evidence="2" id="KW-0732">Signal</keyword>
<feature type="domain" description="PpiC" evidence="3">
    <location>
        <begin position="258"/>
        <end position="360"/>
    </location>
</feature>
<name>A0A259U033_9BACT</name>
<dbReference type="InterPro" id="IPR046357">
    <property type="entry name" value="PPIase_dom_sf"/>
</dbReference>
<dbReference type="InParanoid" id="A0A259U033"/>
<keyword evidence="1" id="KW-0697">Rotamase</keyword>
<dbReference type="PANTHER" id="PTHR47245">
    <property type="entry name" value="PEPTIDYLPROLYL ISOMERASE"/>
    <property type="match status" value="1"/>
</dbReference>
<dbReference type="GO" id="GO:0003755">
    <property type="term" value="F:peptidyl-prolyl cis-trans isomerase activity"/>
    <property type="evidence" value="ECO:0007669"/>
    <property type="project" value="UniProtKB-KW"/>
</dbReference>
<dbReference type="Gene3D" id="3.10.50.40">
    <property type="match status" value="2"/>
</dbReference>
<protein>
    <recommendedName>
        <fullName evidence="3">PpiC domain-containing protein</fullName>
    </recommendedName>
</protein>
<keyword evidence="1" id="KW-0413">Isomerase</keyword>
<evidence type="ECO:0000313" key="4">
    <source>
        <dbReference type="EMBL" id="OZC03310.1"/>
    </source>
</evidence>
<organism evidence="4 5">
    <name type="scientific">Rubricoccus marinus</name>
    <dbReference type="NCBI Taxonomy" id="716817"/>
    <lineage>
        <taxon>Bacteria</taxon>
        <taxon>Pseudomonadati</taxon>
        <taxon>Rhodothermota</taxon>
        <taxon>Rhodothermia</taxon>
        <taxon>Rhodothermales</taxon>
        <taxon>Rubricoccaceae</taxon>
        <taxon>Rubricoccus</taxon>
    </lineage>
</organism>
<dbReference type="InterPro" id="IPR023058">
    <property type="entry name" value="PPIase_PpiC_CS"/>
</dbReference>
<proteinExistence type="predicted"/>
<dbReference type="PANTHER" id="PTHR47245:SF2">
    <property type="entry name" value="PEPTIDYL-PROLYL CIS-TRANS ISOMERASE HP_0175-RELATED"/>
    <property type="match status" value="1"/>
</dbReference>
<dbReference type="PROSITE" id="PS51257">
    <property type="entry name" value="PROKAR_LIPOPROTEIN"/>
    <property type="match status" value="1"/>
</dbReference>